<dbReference type="PANTHER" id="PTHR24240">
    <property type="entry name" value="OPSIN"/>
    <property type="match status" value="1"/>
</dbReference>
<dbReference type="GO" id="GO:0016020">
    <property type="term" value="C:membrane"/>
    <property type="evidence" value="ECO:0007669"/>
    <property type="project" value="UniProtKB-SubCell"/>
</dbReference>
<dbReference type="KEGG" id="osn:115217869"/>
<sequence length="640" mass="71915">MIGMCFCVPCIVMSFCYVRIITSVRNSNRRLMSLDQRLSASYVDMESENQKVESPTPILRDTASEPERLRNGTLVHVDPLCVKKLTDYATTLRQNLALQQKQNNANSDCGSPEFSESDKCPRCQDPSLHPVKEDYTVYSDSDDNVNITTQFTNGIPLTKRNMSCETILNVSSPETQSPNSQSPTVQSPTPKSRTLPASINHIAETQFPASHSSFNHSSSDIHSPVIRSSASSSPVARSPETSRHRTASDGICENGSVVNVKSDDEVNEEKPRLTESDTASQESETIQSDGDVEEPVTFSFADNDEENCENEDGDSEECNENPGDSSPDSSSELINDRSSVTGCTEKTTNPKKMDETKRNCDGGEQSETDKRENCKETIDDGSMNRNDMSFSPHDGPGSLDKKCTCWSKVNDSETSKSCSVLNNSFDNKLDSPPVDTKRHETVTERPTTTTKKRQLNGSRYNLRKIFSLPSMKVPLENNSPRKPPSLVPMKHIRNSAEGRKMRVKMSNVTKSRKFVKSQNNIKKALSLPRMRMSAESSRKSSSNVIPLRHLRRRREEIRITFSLLVVIIVFFVSWLPFCITMLCSLYLKYEVPREADIASLFCGYANSCFNPLIYGLMNKRFSDAYKDLFKFLFYRKCTKK</sequence>
<feature type="region of interest" description="Disordered" evidence="8">
    <location>
        <begin position="210"/>
        <end position="387"/>
    </location>
</feature>
<feature type="compositionally biased region" description="Polar residues" evidence="8">
    <location>
        <begin position="322"/>
        <end position="347"/>
    </location>
</feature>
<dbReference type="Gene3D" id="1.20.1070.10">
    <property type="entry name" value="Rhodopsin 7-helix transmembrane proteins"/>
    <property type="match status" value="2"/>
</dbReference>
<evidence type="ECO:0000256" key="4">
    <source>
        <dbReference type="ARBA" id="ARBA00023040"/>
    </source>
</evidence>
<feature type="compositionally biased region" description="Acidic residues" evidence="8">
    <location>
        <begin position="302"/>
        <end position="319"/>
    </location>
</feature>
<keyword evidence="5 9" id="KW-0472">Membrane</keyword>
<dbReference type="PRINTS" id="PR00237">
    <property type="entry name" value="GPCRRHODOPSN"/>
</dbReference>
<evidence type="ECO:0000256" key="1">
    <source>
        <dbReference type="ARBA" id="ARBA00004141"/>
    </source>
</evidence>
<keyword evidence="2 9" id="KW-0812">Transmembrane</keyword>
<feature type="domain" description="G-protein coupled receptors family 1 profile" evidence="10">
    <location>
        <begin position="547"/>
        <end position="614"/>
    </location>
</feature>
<evidence type="ECO:0000256" key="5">
    <source>
        <dbReference type="ARBA" id="ARBA00023136"/>
    </source>
</evidence>
<feature type="compositionally biased region" description="Basic and acidic residues" evidence="8">
    <location>
        <begin position="351"/>
        <end position="378"/>
    </location>
</feature>
<proteinExistence type="predicted"/>
<evidence type="ECO:0000313" key="11">
    <source>
        <dbReference type="Proteomes" id="UP000515154"/>
    </source>
</evidence>
<dbReference type="SUPFAM" id="SSF81321">
    <property type="entry name" value="Family A G protein-coupled receptor-like"/>
    <property type="match status" value="1"/>
</dbReference>
<reference evidence="12" key="1">
    <citation type="submission" date="2025-08" db="UniProtKB">
        <authorList>
            <consortium name="RefSeq"/>
        </authorList>
    </citation>
    <scope>IDENTIFICATION</scope>
</reference>
<keyword evidence="11" id="KW-1185">Reference proteome</keyword>
<keyword evidence="4" id="KW-0297">G-protein coupled receptor</keyword>
<feature type="region of interest" description="Disordered" evidence="8">
    <location>
        <begin position="171"/>
        <end position="195"/>
    </location>
</feature>
<dbReference type="CDD" id="cd00637">
    <property type="entry name" value="7tm_classA_rhodopsin-like"/>
    <property type="match status" value="2"/>
</dbReference>
<dbReference type="Pfam" id="PF00001">
    <property type="entry name" value="7tm_1"/>
    <property type="match status" value="1"/>
</dbReference>
<keyword evidence="6" id="KW-0675">Receptor</keyword>
<organism evidence="11 12">
    <name type="scientific">Octopus sinensis</name>
    <name type="common">East Asian common octopus</name>
    <dbReference type="NCBI Taxonomy" id="2607531"/>
    <lineage>
        <taxon>Eukaryota</taxon>
        <taxon>Metazoa</taxon>
        <taxon>Spiralia</taxon>
        <taxon>Lophotrochozoa</taxon>
        <taxon>Mollusca</taxon>
        <taxon>Cephalopoda</taxon>
        <taxon>Coleoidea</taxon>
        <taxon>Octopodiformes</taxon>
        <taxon>Octopoda</taxon>
        <taxon>Incirrata</taxon>
        <taxon>Octopodidae</taxon>
        <taxon>Octopus</taxon>
    </lineage>
</organism>
<evidence type="ECO:0000313" key="12">
    <source>
        <dbReference type="RefSeq" id="XP_029643441.1"/>
    </source>
</evidence>
<protein>
    <submittedName>
        <fullName evidence="12">E3 ubiquitin-protein ligase lubel-like</fullName>
    </submittedName>
</protein>
<feature type="transmembrane region" description="Helical" evidence="9">
    <location>
        <begin position="557"/>
        <end position="577"/>
    </location>
</feature>
<evidence type="ECO:0000256" key="8">
    <source>
        <dbReference type="SAM" id="MobiDB-lite"/>
    </source>
</evidence>
<dbReference type="Proteomes" id="UP000515154">
    <property type="component" value="Linkage group LG12"/>
</dbReference>
<feature type="region of interest" description="Disordered" evidence="8">
    <location>
        <begin position="102"/>
        <end position="122"/>
    </location>
</feature>
<dbReference type="PROSITE" id="PS50262">
    <property type="entry name" value="G_PROTEIN_RECEP_F1_2"/>
    <property type="match status" value="1"/>
</dbReference>
<keyword evidence="7" id="KW-0807">Transducer</keyword>
<evidence type="ECO:0000259" key="10">
    <source>
        <dbReference type="PROSITE" id="PS50262"/>
    </source>
</evidence>
<feature type="compositionally biased region" description="Low complexity" evidence="8">
    <location>
        <begin position="210"/>
        <end position="238"/>
    </location>
</feature>
<dbReference type="RefSeq" id="XP_029643441.1">
    <property type="nucleotide sequence ID" value="XM_029787581.2"/>
</dbReference>
<comment type="subcellular location">
    <subcellularLocation>
        <location evidence="1">Membrane</location>
        <topology evidence="1">Multi-pass membrane protein</topology>
    </subcellularLocation>
</comment>
<dbReference type="AlphaFoldDB" id="A0A6P7T0A1"/>
<feature type="compositionally biased region" description="Polar residues" evidence="8">
    <location>
        <begin position="276"/>
        <end position="288"/>
    </location>
</feature>
<evidence type="ECO:0000256" key="6">
    <source>
        <dbReference type="ARBA" id="ARBA00023170"/>
    </source>
</evidence>
<gene>
    <name evidence="12" type="primary">LOC115217869</name>
</gene>
<dbReference type="InterPro" id="IPR050125">
    <property type="entry name" value="GPCR_opsins"/>
</dbReference>
<dbReference type="GO" id="GO:0004930">
    <property type="term" value="F:G protein-coupled receptor activity"/>
    <property type="evidence" value="ECO:0007669"/>
    <property type="project" value="UniProtKB-KW"/>
</dbReference>
<dbReference type="InterPro" id="IPR000276">
    <property type="entry name" value="GPCR_Rhodpsn"/>
</dbReference>
<name>A0A6P7T0A1_9MOLL</name>
<evidence type="ECO:0000256" key="9">
    <source>
        <dbReference type="SAM" id="Phobius"/>
    </source>
</evidence>
<dbReference type="InterPro" id="IPR017452">
    <property type="entry name" value="GPCR_Rhodpsn_7TM"/>
</dbReference>
<evidence type="ECO:0000256" key="7">
    <source>
        <dbReference type="ARBA" id="ARBA00023224"/>
    </source>
</evidence>
<evidence type="ECO:0000256" key="2">
    <source>
        <dbReference type="ARBA" id="ARBA00022692"/>
    </source>
</evidence>
<evidence type="ECO:0000256" key="3">
    <source>
        <dbReference type="ARBA" id="ARBA00022989"/>
    </source>
</evidence>
<keyword evidence="3 9" id="KW-1133">Transmembrane helix</keyword>
<feature type="compositionally biased region" description="Basic and acidic residues" evidence="8">
    <location>
        <begin position="261"/>
        <end position="275"/>
    </location>
</feature>
<accession>A0A6P7T0A1</accession>